<name>A0ABQ9ICQ0_9NEOP</name>
<feature type="region of interest" description="Disordered" evidence="1">
    <location>
        <begin position="469"/>
        <end position="488"/>
    </location>
</feature>
<dbReference type="EMBL" id="JARBHB010000002">
    <property type="protein sequence ID" value="KAJ8894434.1"/>
    <property type="molecule type" value="Genomic_DNA"/>
</dbReference>
<dbReference type="Proteomes" id="UP001159363">
    <property type="component" value="Chromosome 2"/>
</dbReference>
<keyword evidence="3" id="KW-1185">Reference proteome</keyword>
<feature type="compositionally biased region" description="Polar residues" evidence="1">
    <location>
        <begin position="500"/>
        <end position="510"/>
    </location>
</feature>
<proteinExistence type="predicted"/>
<organism evidence="2 3">
    <name type="scientific">Dryococelus australis</name>
    <dbReference type="NCBI Taxonomy" id="614101"/>
    <lineage>
        <taxon>Eukaryota</taxon>
        <taxon>Metazoa</taxon>
        <taxon>Ecdysozoa</taxon>
        <taxon>Arthropoda</taxon>
        <taxon>Hexapoda</taxon>
        <taxon>Insecta</taxon>
        <taxon>Pterygota</taxon>
        <taxon>Neoptera</taxon>
        <taxon>Polyneoptera</taxon>
        <taxon>Phasmatodea</taxon>
        <taxon>Verophasmatodea</taxon>
        <taxon>Anareolatae</taxon>
        <taxon>Phasmatidae</taxon>
        <taxon>Eurycanthinae</taxon>
        <taxon>Dryococelus</taxon>
    </lineage>
</organism>
<evidence type="ECO:0000256" key="1">
    <source>
        <dbReference type="SAM" id="MobiDB-lite"/>
    </source>
</evidence>
<sequence>MNKVMKPVAMLISHKAEEYTTLYRLHSRTVELISLPSSDPRPPSGGCSFEIQNYAQVNPRGEKHRFNELGQTLPRVACAKRGRRGRKEDFDGGAVMSPTSEYCLPLPGGHKLVRGCPTAPDGGRISIRRGEVGEDILLPSSQPPLARTSPGAGIEFYCAVIRQTKHDDSTRLPCTLVSGSCAAKEELFAGGSPVRTRTQCDENNARQLRALRLEVMGHLLHVVVSPLLLPRFSASNAVKALFRREPSCAVLVITRVPASESRTLTVADTNFLIGPARLEDTIMTTEKNAVGFLRRAIHDVAGADICSRLQADQKLVFCDDQQQCICGNSGEPEQQFIYAAQELQRALAAARGSTCLVNGVYTAAVFTTQLFSPREDDFRRSPNGDKSPNLATLLPSSRYRIDKHTETKCRGGSFHVAVLILRSAGNGPCARLAAKSFLVGRAAGWRPDGQYRRNLVLIGSLMQQTVFSQRRAANGQRKDARMARRRQPCDDQTFPREVYSTPTQRSNQTRGRGPALIGQVGRKSTRHCKQCLVSGDSSTPLARPPIVVRTSRILETILPSHCHFPLAAPGLLVHDRLTRTHDVPRQSACSYLGPPVFRENIHAKARLQRPVAYVTPTLGVRDSLAGTYNAWQLNSANYKTIVAGVTHLPDWLWETAWRLIGYFVMRVFSRWPGCHYQALIGEPCSDILMVSDANSLACSTGVRSTSAASFTLRCRHSKATEFAVVHDKVSTLETNLRKKSLAMQACILMGALSDIRPVQLVTMDGTLYRGGGIGEESAMAFVRDPSQHSPGVISENHGTEIRVAGPGIEPGSSRMRDHCATSLGEPGSIPGQVTPGFTQVGFVPDDAVGQRVFSEISQPPKSLHTLSLNDIGYGEEIRTEKITSQLHLKSLELMRAHCRGDGAAMERSGEWNVNTSRKPAAHQQRPSSFPQAEIPSVTPPGVEPDLFRWEAGSQTTRPPRRQIDVKHVHTEDDFAIGWQFIRHALYDSEPISDFQGNKCHTARCFVGSPHICYITPERKHTSETTASRSKKRDQVYDRLRYEHCVCWRTTAFRREERRRIVYMELTQISRTGFASGFPHVGLVPDDTAGQRVFLGYLLFPLPKHSHAAPLSPYFTLIGSQDLDVKSRPNLSTELPPLVLFSFSSIIKEWSVDHDVACGQPIANVQSNAGFTTTRQSDKISPTLKKTFHQPMRSKVTPTNAALTKVDSISTFVGRRTGRPRLAVEKKPLT</sequence>
<accession>A0ABQ9ICQ0</accession>
<feature type="region of interest" description="Disordered" evidence="1">
    <location>
        <begin position="916"/>
        <end position="944"/>
    </location>
</feature>
<evidence type="ECO:0000313" key="3">
    <source>
        <dbReference type="Proteomes" id="UP001159363"/>
    </source>
</evidence>
<reference evidence="2 3" key="1">
    <citation type="submission" date="2023-02" db="EMBL/GenBank/DDBJ databases">
        <title>LHISI_Scaffold_Assembly.</title>
        <authorList>
            <person name="Stuart O.P."/>
            <person name="Cleave R."/>
            <person name="Magrath M.J.L."/>
            <person name="Mikheyev A.S."/>
        </authorList>
    </citation>
    <scope>NUCLEOTIDE SEQUENCE [LARGE SCALE GENOMIC DNA]</scope>
    <source>
        <strain evidence="2">Daus_M_001</strain>
        <tissue evidence="2">Leg muscle</tissue>
    </source>
</reference>
<protein>
    <submittedName>
        <fullName evidence="2">Uncharacterized protein</fullName>
    </submittedName>
</protein>
<feature type="region of interest" description="Disordered" evidence="1">
    <location>
        <begin position="493"/>
        <end position="515"/>
    </location>
</feature>
<evidence type="ECO:0000313" key="2">
    <source>
        <dbReference type="EMBL" id="KAJ8894434.1"/>
    </source>
</evidence>
<gene>
    <name evidence="2" type="ORF">PR048_007088</name>
</gene>
<comment type="caution">
    <text evidence="2">The sequence shown here is derived from an EMBL/GenBank/DDBJ whole genome shotgun (WGS) entry which is preliminary data.</text>
</comment>